<reference evidence="3" key="1">
    <citation type="journal article" date="2019" name="Int. J. Syst. Evol. Microbiol.">
        <title>The Global Catalogue of Microorganisms (GCM) 10K type strain sequencing project: providing services to taxonomists for standard genome sequencing and annotation.</title>
        <authorList>
            <consortium name="The Broad Institute Genomics Platform"/>
            <consortium name="The Broad Institute Genome Sequencing Center for Infectious Disease"/>
            <person name="Wu L."/>
            <person name="Ma J."/>
        </authorList>
    </citation>
    <scope>NUCLEOTIDE SEQUENCE [LARGE SCALE GENOMIC DNA]</scope>
    <source>
        <strain evidence="3">JCM 32148</strain>
    </source>
</reference>
<name>A0ABW3A3T5_9ACTN</name>
<dbReference type="Proteomes" id="UP001597053">
    <property type="component" value="Unassembled WGS sequence"/>
</dbReference>
<evidence type="ECO:0000259" key="1">
    <source>
        <dbReference type="Pfam" id="PF01979"/>
    </source>
</evidence>
<organism evidence="2 3">
    <name type="scientific">Micromonospora azadirachtae</name>
    <dbReference type="NCBI Taxonomy" id="1970735"/>
    <lineage>
        <taxon>Bacteria</taxon>
        <taxon>Bacillati</taxon>
        <taxon>Actinomycetota</taxon>
        <taxon>Actinomycetes</taxon>
        <taxon>Micromonosporales</taxon>
        <taxon>Micromonosporaceae</taxon>
        <taxon>Micromonospora</taxon>
    </lineage>
</organism>
<dbReference type="Pfam" id="PF01979">
    <property type="entry name" value="Amidohydro_1"/>
    <property type="match status" value="1"/>
</dbReference>
<dbReference type="EMBL" id="JBHTHM010000884">
    <property type="protein sequence ID" value="MFD0785575.1"/>
    <property type="molecule type" value="Genomic_DNA"/>
</dbReference>
<keyword evidence="3" id="KW-1185">Reference proteome</keyword>
<evidence type="ECO:0000313" key="3">
    <source>
        <dbReference type="Proteomes" id="UP001597053"/>
    </source>
</evidence>
<dbReference type="NCBIfam" id="TIGR01409">
    <property type="entry name" value="TAT_signal_seq"/>
    <property type="match status" value="1"/>
</dbReference>
<gene>
    <name evidence="2" type="ORF">ACFQZ8_16830</name>
</gene>
<accession>A0ABW3A3T5</accession>
<dbReference type="InterPro" id="IPR006680">
    <property type="entry name" value="Amidohydro-rel"/>
</dbReference>
<dbReference type="InterPro" id="IPR019546">
    <property type="entry name" value="TAT_signal_bac_arc"/>
</dbReference>
<protein>
    <submittedName>
        <fullName evidence="2">Amidohydrolase family protein</fullName>
    </submittedName>
</protein>
<feature type="domain" description="Amidohydrolase-related" evidence="1">
    <location>
        <begin position="10"/>
        <end position="56"/>
    </location>
</feature>
<dbReference type="Gene3D" id="2.30.40.10">
    <property type="entry name" value="Urease, subunit C, domain 1"/>
    <property type="match status" value="1"/>
</dbReference>
<proteinExistence type="predicted"/>
<comment type="caution">
    <text evidence="2">The sequence shown here is derived from an EMBL/GenBank/DDBJ whole genome shotgun (WGS) entry which is preliminary data.</text>
</comment>
<evidence type="ECO:0000313" key="2">
    <source>
        <dbReference type="EMBL" id="MFD0785575.1"/>
    </source>
</evidence>
<dbReference type="Gene3D" id="3.20.20.140">
    <property type="entry name" value="Metal-dependent hydrolases"/>
    <property type="match status" value="1"/>
</dbReference>
<sequence>MVAARLGRRHRADRTVDLDRRDLLRFAAVAGAQAAAISDRIGTLRPGRPADLTLVEVAAPSWAA</sequence>
<dbReference type="InterPro" id="IPR011059">
    <property type="entry name" value="Metal-dep_hydrolase_composite"/>
</dbReference>